<dbReference type="GO" id="GO:0016094">
    <property type="term" value="P:polyprenol biosynthetic process"/>
    <property type="evidence" value="ECO:0007669"/>
    <property type="project" value="TreeGrafter"/>
</dbReference>
<evidence type="ECO:0000256" key="1">
    <source>
        <dbReference type="ARBA" id="ARBA00001946"/>
    </source>
</evidence>
<dbReference type="NCBIfam" id="TIGR00055">
    <property type="entry name" value="uppS"/>
    <property type="match status" value="1"/>
</dbReference>
<dbReference type="EMBL" id="UINC01044241">
    <property type="protein sequence ID" value="SVB49430.1"/>
    <property type="molecule type" value="Genomic_DNA"/>
</dbReference>
<dbReference type="PANTHER" id="PTHR10291">
    <property type="entry name" value="DEHYDRODOLICHYL DIPHOSPHATE SYNTHASE FAMILY MEMBER"/>
    <property type="match status" value="1"/>
</dbReference>
<dbReference type="HAMAP" id="MF_01139">
    <property type="entry name" value="ISPT"/>
    <property type="match status" value="1"/>
</dbReference>
<dbReference type="InterPro" id="IPR001441">
    <property type="entry name" value="UPP_synth-like"/>
</dbReference>
<dbReference type="GO" id="GO:0005829">
    <property type="term" value="C:cytosol"/>
    <property type="evidence" value="ECO:0007669"/>
    <property type="project" value="TreeGrafter"/>
</dbReference>
<dbReference type="InterPro" id="IPR018520">
    <property type="entry name" value="UPP_synth-like_CS"/>
</dbReference>
<protein>
    <recommendedName>
        <fullName evidence="4">Undecaprenyl diphosphate synthase</fullName>
    </recommendedName>
</protein>
<organism evidence="3">
    <name type="scientific">marine metagenome</name>
    <dbReference type="NCBI Taxonomy" id="408172"/>
    <lineage>
        <taxon>unclassified sequences</taxon>
        <taxon>metagenomes</taxon>
        <taxon>ecological metagenomes</taxon>
    </lineage>
</organism>
<evidence type="ECO:0000256" key="2">
    <source>
        <dbReference type="ARBA" id="ARBA00022679"/>
    </source>
</evidence>
<evidence type="ECO:0008006" key="4">
    <source>
        <dbReference type="Google" id="ProtNLM"/>
    </source>
</evidence>
<dbReference type="CDD" id="cd00475">
    <property type="entry name" value="Cis_IPPS"/>
    <property type="match status" value="1"/>
</dbReference>
<keyword evidence="2" id="KW-0808">Transferase</keyword>
<dbReference type="SUPFAM" id="SSF64005">
    <property type="entry name" value="Undecaprenyl diphosphate synthase"/>
    <property type="match status" value="1"/>
</dbReference>
<accession>A0A382EFI3</accession>
<dbReference type="GO" id="GO:0008834">
    <property type="term" value="F:ditrans,polycis-undecaprenyl-diphosphate synthase [(2E,6E)-farnesyl-diphosphate specific] activity"/>
    <property type="evidence" value="ECO:0007669"/>
    <property type="project" value="TreeGrafter"/>
</dbReference>
<comment type="cofactor">
    <cofactor evidence="1">
        <name>Mg(2+)</name>
        <dbReference type="ChEBI" id="CHEBI:18420"/>
    </cofactor>
</comment>
<evidence type="ECO:0000313" key="3">
    <source>
        <dbReference type="EMBL" id="SVB49430.1"/>
    </source>
</evidence>
<gene>
    <name evidence="3" type="ORF">METZ01_LOCUS202284</name>
</gene>
<dbReference type="Gene3D" id="3.40.1180.10">
    <property type="entry name" value="Decaprenyl diphosphate synthase-like"/>
    <property type="match status" value="1"/>
</dbReference>
<name>A0A382EFI3_9ZZZZ</name>
<dbReference type="GO" id="GO:0000287">
    <property type="term" value="F:magnesium ion binding"/>
    <property type="evidence" value="ECO:0007669"/>
    <property type="project" value="TreeGrafter"/>
</dbReference>
<dbReference type="AlphaFoldDB" id="A0A382EFI3"/>
<dbReference type="Pfam" id="PF01255">
    <property type="entry name" value="Prenyltransf"/>
    <property type="match status" value="1"/>
</dbReference>
<sequence length="246" mass="28721">MNIKSPKPEHIVIIMDGNGRWAEKNDLPRAKGHKSGVKTLRNLIERAVQLELTMITVYAFSRENWQRPRKEVDLLIDLFITSLQSEVHDLHKNNIKLNFVGELTKFSDTLRKSMKESELLTYNNSGLTLNVALNYSGRWDIHRALLSIINEVQSKKITIDEINEKLINSKLSLAENHEPDLFIRTGGEKRISNYLLWQLAYTEMYFTDILWPDFDIDQFDLALDWFAKRQRRFGKTSAQIEKNENA</sequence>
<dbReference type="PROSITE" id="PS01066">
    <property type="entry name" value="UPP_SYNTHASE"/>
    <property type="match status" value="1"/>
</dbReference>
<dbReference type="InterPro" id="IPR036424">
    <property type="entry name" value="UPP_synth-like_sf"/>
</dbReference>
<dbReference type="PANTHER" id="PTHR10291:SF0">
    <property type="entry name" value="DEHYDRODOLICHYL DIPHOSPHATE SYNTHASE 2"/>
    <property type="match status" value="1"/>
</dbReference>
<proteinExistence type="inferred from homology"/>
<reference evidence="3" key="1">
    <citation type="submission" date="2018-05" db="EMBL/GenBank/DDBJ databases">
        <authorList>
            <person name="Lanie J.A."/>
            <person name="Ng W.-L."/>
            <person name="Kazmierczak K.M."/>
            <person name="Andrzejewski T.M."/>
            <person name="Davidsen T.M."/>
            <person name="Wayne K.J."/>
            <person name="Tettelin H."/>
            <person name="Glass J.I."/>
            <person name="Rusch D."/>
            <person name="Podicherti R."/>
            <person name="Tsui H.-C.T."/>
            <person name="Winkler M.E."/>
        </authorList>
    </citation>
    <scope>NUCLEOTIDE SEQUENCE</scope>
</reference>
<dbReference type="FunFam" id="3.40.1180.10:FF:000001">
    <property type="entry name" value="(2E,6E)-farnesyl-diphosphate-specific ditrans,polycis-undecaprenyl-diphosphate synthase"/>
    <property type="match status" value="1"/>
</dbReference>